<dbReference type="GO" id="GO:0005737">
    <property type="term" value="C:cytoplasm"/>
    <property type="evidence" value="ECO:0007669"/>
    <property type="project" value="TreeGrafter"/>
</dbReference>
<evidence type="ECO:0000259" key="8">
    <source>
        <dbReference type="PROSITE" id="PS50115"/>
    </source>
</evidence>
<evidence type="ECO:0000259" key="7">
    <source>
        <dbReference type="PROSITE" id="PS50114"/>
    </source>
</evidence>
<feature type="compositionally biased region" description="Polar residues" evidence="6">
    <location>
        <begin position="302"/>
        <end position="318"/>
    </location>
</feature>
<dbReference type="FunFam" id="1.10.220.150:FF:000009">
    <property type="entry name" value="stromal membrane-associated protein 1 isoform X1"/>
    <property type="match status" value="1"/>
</dbReference>
<proteinExistence type="predicted"/>
<evidence type="ECO:0000313" key="10">
    <source>
        <dbReference type="Proteomes" id="UP000662931"/>
    </source>
</evidence>
<feature type="domain" description="Arf-GAP" evidence="8">
    <location>
        <begin position="11"/>
        <end position="123"/>
    </location>
</feature>
<reference evidence="9" key="1">
    <citation type="submission" date="2020-10" db="EMBL/GenBank/DDBJ databases">
        <authorList>
            <person name="Roach M.J.R."/>
        </authorList>
    </citation>
    <scope>NUCLEOTIDE SEQUENCE</scope>
    <source>
        <strain evidence="9">CBS 1945</strain>
    </source>
</reference>
<dbReference type="KEGG" id="bnn:FOA43_000873"/>
<keyword evidence="4" id="KW-0862">Zinc</keyword>
<dbReference type="Gene3D" id="1.10.220.150">
    <property type="entry name" value="Arf GTPase activating protein"/>
    <property type="match status" value="1"/>
</dbReference>
<evidence type="ECO:0000256" key="1">
    <source>
        <dbReference type="ARBA" id="ARBA00022468"/>
    </source>
</evidence>
<evidence type="ECO:0000256" key="6">
    <source>
        <dbReference type="SAM" id="MobiDB-lite"/>
    </source>
</evidence>
<dbReference type="GO" id="GO:0006891">
    <property type="term" value="P:intra-Golgi vesicle-mediated transport"/>
    <property type="evidence" value="ECO:0007669"/>
    <property type="project" value="TreeGrafter"/>
</dbReference>
<feature type="domain" description="GATA-type" evidence="7">
    <location>
        <begin position="23"/>
        <end position="63"/>
    </location>
</feature>
<dbReference type="InterPro" id="IPR044732">
    <property type="entry name" value="ArfGAP_SMAP1-like"/>
</dbReference>
<dbReference type="InterPro" id="IPR000679">
    <property type="entry name" value="Znf_GATA"/>
</dbReference>
<dbReference type="GO" id="GO:0005096">
    <property type="term" value="F:GTPase activator activity"/>
    <property type="evidence" value="ECO:0007669"/>
    <property type="project" value="UniProtKB-KW"/>
</dbReference>
<feature type="compositionally biased region" description="Polar residues" evidence="6">
    <location>
        <begin position="146"/>
        <end position="157"/>
    </location>
</feature>
<feature type="region of interest" description="Disordered" evidence="6">
    <location>
        <begin position="206"/>
        <end position="225"/>
    </location>
</feature>
<dbReference type="PROSITE" id="PS50114">
    <property type="entry name" value="GATA_ZN_FINGER_2"/>
    <property type="match status" value="1"/>
</dbReference>
<sequence length="318" mass="34614">MNYAARHKHTEKNLQILKALLKESCNRHCADCKTAKNPRWASWNLGIFICIRCSGIHRSMGTHISRVKSVDLDSWTDEQVKSMVMWGNGKANAYWESKLCEGYVPNEAKIENFIRTKYDLKKWCSGPTPNPSIIRIPTKPAVPRQAINTNPSQSTPSLLDLGIDLTTPVPRPRSDQISLSSLPAASSSLSSHSSLSALSILDNSISEERSKQKKASDQTKGRPELKNSILSLYSTSSSSAPSLPLHNTTSNSIAVSGFSNLKTNDTVAPLPASRNVQAAWNASNVWASSNSSNSSPGLADNAGNTTSSSNDAFKNIWQ</sequence>
<dbReference type="Proteomes" id="UP000662931">
    <property type="component" value="Chromosome 1"/>
</dbReference>
<name>A0A875RWE4_EENNA</name>
<dbReference type="RefSeq" id="XP_038777126.1">
    <property type="nucleotide sequence ID" value="XM_038921198.1"/>
</dbReference>
<keyword evidence="1" id="KW-0343">GTPase activation</keyword>
<dbReference type="EMBL" id="CP064812">
    <property type="protein sequence ID" value="QPG73561.1"/>
    <property type="molecule type" value="Genomic_DNA"/>
</dbReference>
<dbReference type="PANTHER" id="PTHR45705:SF1">
    <property type="entry name" value="FI20236P1"/>
    <property type="match status" value="1"/>
</dbReference>
<evidence type="ECO:0000256" key="4">
    <source>
        <dbReference type="ARBA" id="ARBA00022833"/>
    </source>
</evidence>
<dbReference type="InterPro" id="IPR038508">
    <property type="entry name" value="ArfGAP_dom_sf"/>
</dbReference>
<dbReference type="GeneID" id="62194274"/>
<dbReference type="OrthoDB" id="10266696at2759"/>
<organism evidence="9 10">
    <name type="scientific">Eeniella nana</name>
    <name type="common">Yeast</name>
    <name type="synonym">Brettanomyces nanus</name>
    <dbReference type="NCBI Taxonomy" id="13502"/>
    <lineage>
        <taxon>Eukaryota</taxon>
        <taxon>Fungi</taxon>
        <taxon>Dikarya</taxon>
        <taxon>Ascomycota</taxon>
        <taxon>Saccharomycotina</taxon>
        <taxon>Pichiomycetes</taxon>
        <taxon>Pichiales</taxon>
        <taxon>Pichiaceae</taxon>
        <taxon>Brettanomyces</taxon>
    </lineage>
</organism>
<accession>A0A875RWE4</accession>
<evidence type="ECO:0000256" key="2">
    <source>
        <dbReference type="ARBA" id="ARBA00022723"/>
    </source>
</evidence>
<keyword evidence="3 5" id="KW-0863">Zinc-finger</keyword>
<feature type="region of interest" description="Disordered" evidence="6">
    <location>
        <begin position="289"/>
        <end position="318"/>
    </location>
</feature>
<feature type="region of interest" description="Disordered" evidence="6">
    <location>
        <begin position="144"/>
        <end position="178"/>
    </location>
</feature>
<keyword evidence="10" id="KW-1185">Reference proteome</keyword>
<evidence type="ECO:0000256" key="5">
    <source>
        <dbReference type="PROSITE-ProRule" id="PRU00094"/>
    </source>
</evidence>
<dbReference type="CDD" id="cd08839">
    <property type="entry name" value="ArfGap_SMAP"/>
    <property type="match status" value="1"/>
</dbReference>
<dbReference type="GO" id="GO:0008270">
    <property type="term" value="F:zinc ion binding"/>
    <property type="evidence" value="ECO:0007669"/>
    <property type="project" value="UniProtKB-KW"/>
</dbReference>
<dbReference type="InterPro" id="IPR051718">
    <property type="entry name" value="ARF_GTPase-activating"/>
</dbReference>
<dbReference type="Pfam" id="PF01412">
    <property type="entry name" value="ArfGap"/>
    <property type="match status" value="1"/>
</dbReference>
<dbReference type="PRINTS" id="PR00405">
    <property type="entry name" value="REVINTRACTNG"/>
</dbReference>
<dbReference type="InterPro" id="IPR001164">
    <property type="entry name" value="ArfGAP_dom"/>
</dbReference>
<evidence type="ECO:0000256" key="3">
    <source>
        <dbReference type="ARBA" id="ARBA00022771"/>
    </source>
</evidence>
<dbReference type="AlphaFoldDB" id="A0A875RWE4"/>
<dbReference type="GO" id="GO:0043565">
    <property type="term" value="F:sequence-specific DNA binding"/>
    <property type="evidence" value="ECO:0007669"/>
    <property type="project" value="InterPro"/>
</dbReference>
<dbReference type="GO" id="GO:0006355">
    <property type="term" value="P:regulation of DNA-templated transcription"/>
    <property type="evidence" value="ECO:0007669"/>
    <property type="project" value="InterPro"/>
</dbReference>
<evidence type="ECO:0000313" key="9">
    <source>
        <dbReference type="EMBL" id="QPG73561.1"/>
    </source>
</evidence>
<gene>
    <name evidence="9" type="ORF">FOA43_000873</name>
</gene>
<protein>
    <recommendedName>
        <fullName evidence="11">Arf-GAP domain-containing protein</fullName>
    </recommendedName>
</protein>
<keyword evidence="2" id="KW-0479">Metal-binding</keyword>
<dbReference type="SUPFAM" id="SSF57863">
    <property type="entry name" value="ArfGap/RecO-like zinc finger"/>
    <property type="match status" value="1"/>
</dbReference>
<dbReference type="InterPro" id="IPR037278">
    <property type="entry name" value="ARFGAP/RecO"/>
</dbReference>
<evidence type="ECO:0008006" key="11">
    <source>
        <dbReference type="Google" id="ProtNLM"/>
    </source>
</evidence>
<dbReference type="PANTHER" id="PTHR45705">
    <property type="entry name" value="FI20236P1"/>
    <property type="match status" value="1"/>
</dbReference>
<dbReference type="GO" id="GO:0006888">
    <property type="term" value="P:endoplasmic reticulum to Golgi vesicle-mediated transport"/>
    <property type="evidence" value="ECO:0007669"/>
    <property type="project" value="TreeGrafter"/>
</dbReference>
<dbReference type="PROSITE" id="PS50115">
    <property type="entry name" value="ARFGAP"/>
    <property type="match status" value="1"/>
</dbReference>
<dbReference type="SMART" id="SM00105">
    <property type="entry name" value="ArfGap"/>
    <property type="match status" value="1"/>
</dbReference>